<sequence>VRAQIVSDEMLCNNTCLKTNVLERIPNQYKPEGREFVEQDSVYCHDFLTSVDNTIEPIGRQCLGNCMSHLHVKFQIVD</sequence>
<dbReference type="EMBL" id="HACG01004922">
    <property type="protein sequence ID" value="CEK51787.1"/>
    <property type="molecule type" value="Transcribed_RNA"/>
</dbReference>
<feature type="non-terminal residue" evidence="1">
    <location>
        <position position="78"/>
    </location>
</feature>
<name>A0A0B6Y630_9EUPU</name>
<reference evidence="1" key="1">
    <citation type="submission" date="2014-12" db="EMBL/GenBank/DDBJ databases">
        <title>Insight into the proteome of Arion vulgaris.</title>
        <authorList>
            <person name="Aradska J."/>
            <person name="Bulat T."/>
            <person name="Smidak R."/>
            <person name="Sarate P."/>
            <person name="Gangsoo J."/>
            <person name="Sialana F."/>
            <person name="Bilban M."/>
            <person name="Lubec G."/>
        </authorList>
    </citation>
    <scope>NUCLEOTIDE SEQUENCE</scope>
    <source>
        <tissue evidence="1">Skin</tissue>
    </source>
</reference>
<gene>
    <name evidence="1" type="primary">ORF14431</name>
</gene>
<dbReference type="AlphaFoldDB" id="A0A0B6Y630"/>
<proteinExistence type="predicted"/>
<feature type="non-terminal residue" evidence="1">
    <location>
        <position position="1"/>
    </location>
</feature>
<organism evidence="1">
    <name type="scientific">Arion vulgaris</name>
    <dbReference type="NCBI Taxonomy" id="1028688"/>
    <lineage>
        <taxon>Eukaryota</taxon>
        <taxon>Metazoa</taxon>
        <taxon>Spiralia</taxon>
        <taxon>Lophotrochozoa</taxon>
        <taxon>Mollusca</taxon>
        <taxon>Gastropoda</taxon>
        <taxon>Heterobranchia</taxon>
        <taxon>Euthyneura</taxon>
        <taxon>Panpulmonata</taxon>
        <taxon>Eupulmonata</taxon>
        <taxon>Stylommatophora</taxon>
        <taxon>Helicina</taxon>
        <taxon>Arionoidea</taxon>
        <taxon>Arionidae</taxon>
        <taxon>Arion</taxon>
    </lineage>
</organism>
<protein>
    <submittedName>
        <fullName evidence="1">Uncharacterized protein</fullName>
    </submittedName>
</protein>
<accession>A0A0B6Y630</accession>
<evidence type="ECO:0000313" key="1">
    <source>
        <dbReference type="EMBL" id="CEK51787.1"/>
    </source>
</evidence>